<feature type="transmembrane region" description="Helical" evidence="10">
    <location>
        <begin position="138"/>
        <end position="163"/>
    </location>
</feature>
<evidence type="ECO:0000313" key="12">
    <source>
        <dbReference type="Proteomes" id="UP000288086"/>
    </source>
</evidence>
<dbReference type="GO" id="GO:0015648">
    <property type="term" value="F:lipid-linked peptidoglycan transporter activity"/>
    <property type="evidence" value="ECO:0007669"/>
    <property type="project" value="TreeGrafter"/>
</dbReference>
<dbReference type="GO" id="GO:0009252">
    <property type="term" value="P:peptidoglycan biosynthetic process"/>
    <property type="evidence" value="ECO:0007669"/>
    <property type="project" value="UniProtKB-KW"/>
</dbReference>
<dbReference type="PANTHER" id="PTHR47019:SF1">
    <property type="entry name" value="LIPID II FLIPPASE MURJ"/>
    <property type="match status" value="1"/>
</dbReference>
<proteinExistence type="inferred from homology"/>
<evidence type="ECO:0000256" key="1">
    <source>
        <dbReference type="ARBA" id="ARBA00004651"/>
    </source>
</evidence>
<evidence type="ECO:0000256" key="5">
    <source>
        <dbReference type="ARBA" id="ARBA00022984"/>
    </source>
</evidence>
<comment type="caution">
    <text evidence="11">The sequence shown here is derived from an EMBL/GenBank/DDBJ whole genome shotgun (WGS) entry which is preliminary data.</text>
</comment>
<feature type="transmembrane region" description="Helical" evidence="10">
    <location>
        <begin position="170"/>
        <end position="194"/>
    </location>
</feature>
<dbReference type="EMBL" id="MTKP01000124">
    <property type="protein sequence ID" value="RWX48651.1"/>
    <property type="molecule type" value="Genomic_DNA"/>
</dbReference>
<evidence type="ECO:0000256" key="2">
    <source>
        <dbReference type="ARBA" id="ARBA00022475"/>
    </source>
</evidence>
<dbReference type="GO" id="GO:0034204">
    <property type="term" value="P:lipid translocation"/>
    <property type="evidence" value="ECO:0007669"/>
    <property type="project" value="TreeGrafter"/>
</dbReference>
<keyword evidence="7 10" id="KW-0472">Membrane</keyword>
<dbReference type="Proteomes" id="UP000288086">
    <property type="component" value="Unassembled WGS sequence"/>
</dbReference>
<comment type="subcellular location">
    <subcellularLocation>
        <location evidence="1">Cell membrane</location>
        <topology evidence="1">Multi-pass membrane protein</topology>
    </subcellularLocation>
</comment>
<sequence>MIKKEKTAGSSTGKIARSAGAVSVAVMCSRVLGLVREQVFAGLFGAGYAYDAFVVAFRIPNLLRDLFGEGALSAAFVTVFSDYDTNKGTEATWQLASNVLVFISILLSFLTLLGIFLAEPLVHLLAPDFSAVAGKTELTALLTRIMFPFLVFVALAAVVMGILNTKGKFFVPAISSSFFNMGSIVGGTSLALLLPKFGMPAIVGMAWGTLVGGLLQLMIQLPTLRKIGFRFKPRLNLGDPGLRRILWLMLPATIGLSATQINIFVNTNFAASCGEGSVSWLNYAFRMVQLPIGVFGVAFSIAAMPVLARHAAEKDLDGLRKTFASSLVMVFSLTIPATVA</sequence>
<keyword evidence="5" id="KW-0573">Peptidoglycan synthesis</keyword>
<evidence type="ECO:0000256" key="8">
    <source>
        <dbReference type="ARBA" id="ARBA00060041"/>
    </source>
</evidence>
<dbReference type="PANTHER" id="PTHR47019">
    <property type="entry name" value="LIPID II FLIPPASE MURJ"/>
    <property type="match status" value="1"/>
</dbReference>
<feature type="transmembrane region" description="Helical" evidence="10">
    <location>
        <begin position="285"/>
        <end position="307"/>
    </location>
</feature>
<reference evidence="11 12" key="1">
    <citation type="submission" date="2017-01" db="EMBL/GenBank/DDBJ databases">
        <title>The cable genome- insights into the physiology and evolution of filamentous bacteria capable of sulfide oxidation via long distance electron transfer.</title>
        <authorList>
            <person name="Schreiber L."/>
            <person name="Bjerg J.T."/>
            <person name="Boggild A."/>
            <person name="Van De Vossenberg J."/>
            <person name="Meysman F."/>
            <person name="Nielsen L.P."/>
            <person name="Schramm A."/>
            <person name="Kjeldsen K.U."/>
        </authorList>
    </citation>
    <scope>NUCLEOTIDE SEQUENCE [LARGE SCALE GENOMIC DNA]</scope>
    <source>
        <strain evidence="11">A1</strain>
    </source>
</reference>
<keyword evidence="12" id="KW-1185">Reference proteome</keyword>
<protein>
    <submittedName>
        <fullName evidence="11">Murein biosynthesis integral membrane protein MurJ</fullName>
    </submittedName>
</protein>
<dbReference type="GO" id="GO:0005886">
    <property type="term" value="C:plasma membrane"/>
    <property type="evidence" value="ECO:0007669"/>
    <property type="project" value="UniProtKB-SubCell"/>
</dbReference>
<comment type="similarity">
    <text evidence="9">Belongs to the MurJ/MviN family.</text>
</comment>
<evidence type="ECO:0000256" key="6">
    <source>
        <dbReference type="ARBA" id="ARBA00022989"/>
    </source>
</evidence>
<dbReference type="Pfam" id="PF03023">
    <property type="entry name" value="MurJ"/>
    <property type="match status" value="1"/>
</dbReference>
<keyword evidence="6 10" id="KW-1133">Transmembrane helix</keyword>
<accession>A0A3S3RBA2</accession>
<feature type="transmembrane region" description="Helical" evidence="10">
    <location>
        <begin position="319"/>
        <end position="339"/>
    </location>
</feature>
<evidence type="ECO:0000256" key="9">
    <source>
        <dbReference type="ARBA" id="ARBA00061532"/>
    </source>
</evidence>
<evidence type="ECO:0000313" key="11">
    <source>
        <dbReference type="EMBL" id="RWX48651.1"/>
    </source>
</evidence>
<feature type="transmembrane region" description="Helical" evidence="10">
    <location>
        <begin position="200"/>
        <end position="224"/>
    </location>
</feature>
<dbReference type="NCBIfam" id="TIGR01695">
    <property type="entry name" value="murJ_mviN"/>
    <property type="match status" value="1"/>
</dbReference>
<keyword evidence="2" id="KW-1003">Cell membrane</keyword>
<evidence type="ECO:0000256" key="3">
    <source>
        <dbReference type="ARBA" id="ARBA00022692"/>
    </source>
</evidence>
<keyword evidence="3 10" id="KW-0812">Transmembrane</keyword>
<dbReference type="GO" id="GO:0008360">
    <property type="term" value="P:regulation of cell shape"/>
    <property type="evidence" value="ECO:0007669"/>
    <property type="project" value="UniProtKB-KW"/>
</dbReference>
<dbReference type="PRINTS" id="PR01806">
    <property type="entry name" value="VIRFACTRMVIN"/>
</dbReference>
<gene>
    <name evidence="11" type="ORF">VT98_11242</name>
</gene>
<evidence type="ECO:0000256" key="7">
    <source>
        <dbReference type="ARBA" id="ARBA00023136"/>
    </source>
</evidence>
<name>A0A3S3RBA2_9BACT</name>
<evidence type="ECO:0000256" key="4">
    <source>
        <dbReference type="ARBA" id="ARBA00022960"/>
    </source>
</evidence>
<organism evidence="11 12">
    <name type="scientific">Candidatus Electrothrix communis</name>
    <dbReference type="NCBI Taxonomy" id="1859133"/>
    <lineage>
        <taxon>Bacteria</taxon>
        <taxon>Pseudomonadati</taxon>
        <taxon>Thermodesulfobacteriota</taxon>
        <taxon>Desulfobulbia</taxon>
        <taxon>Desulfobulbales</taxon>
        <taxon>Desulfobulbaceae</taxon>
        <taxon>Candidatus Electrothrix</taxon>
    </lineage>
</organism>
<feature type="transmembrane region" description="Helical" evidence="10">
    <location>
        <begin position="245"/>
        <end position="265"/>
    </location>
</feature>
<comment type="function">
    <text evidence="8">Involved in peptidoglycan biosynthesis. Transports lipid-linked peptidoglycan precursors from the inner to the outer leaflet of the cytoplasmic membrane.</text>
</comment>
<dbReference type="AlphaFoldDB" id="A0A3S3RBA2"/>
<dbReference type="CDD" id="cd13123">
    <property type="entry name" value="MATE_MurJ_like"/>
    <property type="match status" value="1"/>
</dbReference>
<keyword evidence="4" id="KW-0133">Cell shape</keyword>
<feature type="transmembrane region" description="Helical" evidence="10">
    <location>
        <begin position="95"/>
        <end position="118"/>
    </location>
</feature>
<evidence type="ECO:0000256" key="10">
    <source>
        <dbReference type="SAM" id="Phobius"/>
    </source>
</evidence>
<dbReference type="InterPro" id="IPR004268">
    <property type="entry name" value="MurJ"/>
</dbReference>
<dbReference type="InterPro" id="IPR051050">
    <property type="entry name" value="Lipid_II_flippase_MurJ/MviN"/>
</dbReference>